<proteinExistence type="predicted"/>
<dbReference type="GeneID" id="79271897"/>
<organism evidence="1 2">
    <name type="scientific">Halobaculum marinum</name>
    <dbReference type="NCBI Taxonomy" id="3031996"/>
    <lineage>
        <taxon>Archaea</taxon>
        <taxon>Methanobacteriati</taxon>
        <taxon>Methanobacteriota</taxon>
        <taxon>Stenosarchaea group</taxon>
        <taxon>Halobacteria</taxon>
        <taxon>Halobacteriales</taxon>
        <taxon>Haloferacaceae</taxon>
        <taxon>Halobaculum</taxon>
    </lineage>
</organism>
<sequence>MATLNAYSNDPGYYIRAWTSDLRNFNYKIRSEGWDIIDSDPNLTDGVQISWKYINTLKALGVVYTEESGVISPDDEKFTPDPDQTSESLSREEAMEFLDAIRSTRNLSTQELEQISSVLGIETLDDNHEELESNISSQIKEELSNNRKLSGEVCDSVVAFTPEWKTESDDLYHRLFIILVVKDNSGSVVTSTTHTVKFHDGTLADWSVIIESGCWKARGEAYQHVGSLLPIVVNNIEERFPTMTDTWLDPEINLTVEG</sequence>
<reference evidence="1 2" key="1">
    <citation type="journal article" date="2019" name="Int. J. Syst. Evol. Microbiol.">
        <title>The Global Catalogue of Microorganisms (GCM) 10K type strain sequencing project: providing services to taxonomists for standard genome sequencing and annotation.</title>
        <authorList>
            <consortium name="The Broad Institute Genomics Platform"/>
            <consortium name="The Broad Institute Genome Sequencing Center for Infectious Disease"/>
            <person name="Wu L."/>
            <person name="Ma J."/>
        </authorList>
    </citation>
    <scope>NUCLEOTIDE SEQUENCE [LARGE SCALE GENOMIC DNA]</scope>
    <source>
        <strain evidence="1 2">DT55</strain>
    </source>
</reference>
<dbReference type="EMBL" id="JBHTAG010000001">
    <property type="protein sequence ID" value="MFC7095689.1"/>
    <property type="molecule type" value="Genomic_DNA"/>
</dbReference>
<dbReference type="RefSeq" id="WP_276239667.1">
    <property type="nucleotide sequence ID" value="NZ_CP119991.1"/>
</dbReference>
<evidence type="ECO:0000313" key="2">
    <source>
        <dbReference type="Proteomes" id="UP001596388"/>
    </source>
</evidence>
<dbReference type="Proteomes" id="UP001596388">
    <property type="component" value="Unassembled WGS sequence"/>
</dbReference>
<comment type="caution">
    <text evidence="1">The sequence shown here is derived from an EMBL/GenBank/DDBJ whole genome shotgun (WGS) entry which is preliminary data.</text>
</comment>
<gene>
    <name evidence="1" type="ORF">ACFQKD_00080</name>
</gene>
<dbReference type="AlphaFoldDB" id="A0ABD5WVU6"/>
<name>A0ABD5WVU6_9EURY</name>
<protein>
    <submittedName>
        <fullName evidence="1">Uncharacterized protein</fullName>
    </submittedName>
</protein>
<accession>A0ABD5WVU6</accession>
<keyword evidence="2" id="KW-1185">Reference proteome</keyword>
<evidence type="ECO:0000313" key="1">
    <source>
        <dbReference type="EMBL" id="MFC7095689.1"/>
    </source>
</evidence>